<dbReference type="CDD" id="cd02000">
    <property type="entry name" value="TPP_E1_PDC_ADC_BCADC"/>
    <property type="match status" value="1"/>
</dbReference>
<gene>
    <name evidence="5" type="ORF">J3U88_05970</name>
</gene>
<evidence type="ECO:0000313" key="6">
    <source>
        <dbReference type="Proteomes" id="UP000664417"/>
    </source>
</evidence>
<sequence length="294" mass="32071">MSQEQTEQFFRKLSFIRLFESHLLEQFSWGKLSGTTHTCIGQEANAVGITASMGRGDVVFSNHRCHGHYLAFTDDAFGLLAEIMGREEGVCRGWGGSQHLCRDGFYSNGIQGGIVANAVGAALAEKHAETGAVTTVFLGDGTLGEGLVYESMNLAALWSLPVLFVIEHNGYAQSTPTRLQLAGELEARPRAFGIPTLSLASNDADAVHAAVAPLFEQIRAGEGPRCFVSHTYRLGPHSKGDDHRDPAEIEARRTFDPIRLYRTKLPETRATEIEQANQNRLAEIVNRLAESEGS</sequence>
<dbReference type="Gene3D" id="3.40.50.970">
    <property type="match status" value="1"/>
</dbReference>
<dbReference type="AlphaFoldDB" id="A0A8J7U1X7"/>
<evidence type="ECO:0000256" key="3">
    <source>
        <dbReference type="ARBA" id="ARBA00023052"/>
    </source>
</evidence>
<accession>A0A8J7U1X7</accession>
<dbReference type="RefSeq" id="WP_207857549.1">
    <property type="nucleotide sequence ID" value="NZ_JAFREP010000004.1"/>
</dbReference>
<dbReference type="SUPFAM" id="SSF52518">
    <property type="entry name" value="Thiamin diphosphate-binding fold (THDP-binding)"/>
    <property type="match status" value="1"/>
</dbReference>
<keyword evidence="3" id="KW-0786">Thiamine pyrophosphate</keyword>
<dbReference type="Pfam" id="PF00676">
    <property type="entry name" value="E1_dh"/>
    <property type="match status" value="1"/>
</dbReference>
<dbReference type="PANTHER" id="PTHR11516">
    <property type="entry name" value="PYRUVATE DEHYDROGENASE E1 COMPONENT, ALPHA SUBUNIT BACTERIAL AND ORGANELLAR"/>
    <property type="match status" value="1"/>
</dbReference>
<dbReference type="GO" id="GO:0006086">
    <property type="term" value="P:pyruvate decarboxylation to acetyl-CoA"/>
    <property type="evidence" value="ECO:0007669"/>
    <property type="project" value="TreeGrafter"/>
</dbReference>
<dbReference type="InterPro" id="IPR029061">
    <property type="entry name" value="THDP-binding"/>
</dbReference>
<comment type="caution">
    <text evidence="5">The sequence shown here is derived from an EMBL/GenBank/DDBJ whole genome shotgun (WGS) entry which is preliminary data.</text>
</comment>
<evidence type="ECO:0000313" key="5">
    <source>
        <dbReference type="EMBL" id="MBO1318002.1"/>
    </source>
</evidence>
<dbReference type="GO" id="GO:0016624">
    <property type="term" value="F:oxidoreductase activity, acting on the aldehyde or oxo group of donors, disulfide as acceptor"/>
    <property type="evidence" value="ECO:0007669"/>
    <property type="project" value="InterPro"/>
</dbReference>
<evidence type="ECO:0000259" key="4">
    <source>
        <dbReference type="Pfam" id="PF00676"/>
    </source>
</evidence>
<evidence type="ECO:0000256" key="1">
    <source>
        <dbReference type="ARBA" id="ARBA00001964"/>
    </source>
</evidence>
<dbReference type="PANTHER" id="PTHR11516:SF2">
    <property type="entry name" value="PYRUVATE DEHYDROGENASE ALPHA SUBUNIT"/>
    <property type="match status" value="1"/>
</dbReference>
<proteinExistence type="predicted"/>
<evidence type="ECO:0000256" key="2">
    <source>
        <dbReference type="ARBA" id="ARBA00023002"/>
    </source>
</evidence>
<dbReference type="InterPro" id="IPR050642">
    <property type="entry name" value="PDH_E1_Alpha_Subunit"/>
</dbReference>
<dbReference type="Proteomes" id="UP000664417">
    <property type="component" value="Unassembled WGS sequence"/>
</dbReference>
<dbReference type="InterPro" id="IPR001017">
    <property type="entry name" value="DH_E1"/>
</dbReference>
<name>A0A8J7U1X7_9BACT</name>
<organism evidence="5 6">
    <name type="scientific">Acanthopleuribacter pedis</name>
    <dbReference type="NCBI Taxonomy" id="442870"/>
    <lineage>
        <taxon>Bacteria</taxon>
        <taxon>Pseudomonadati</taxon>
        <taxon>Acidobacteriota</taxon>
        <taxon>Holophagae</taxon>
        <taxon>Acanthopleuribacterales</taxon>
        <taxon>Acanthopleuribacteraceae</taxon>
        <taxon>Acanthopleuribacter</taxon>
    </lineage>
</organism>
<keyword evidence="2" id="KW-0560">Oxidoreductase</keyword>
<comment type="cofactor">
    <cofactor evidence="1">
        <name>thiamine diphosphate</name>
        <dbReference type="ChEBI" id="CHEBI:58937"/>
    </cofactor>
</comment>
<protein>
    <submittedName>
        <fullName evidence="5">Thiamine pyrophosphate-dependent dehydrogenase E1 component subunit alpha</fullName>
    </submittedName>
</protein>
<feature type="domain" description="Dehydrogenase E1 component" evidence="4">
    <location>
        <begin position="12"/>
        <end position="280"/>
    </location>
</feature>
<keyword evidence="6" id="KW-1185">Reference proteome</keyword>
<dbReference type="EMBL" id="JAFREP010000004">
    <property type="protein sequence ID" value="MBO1318002.1"/>
    <property type="molecule type" value="Genomic_DNA"/>
</dbReference>
<reference evidence="5" key="1">
    <citation type="submission" date="2021-03" db="EMBL/GenBank/DDBJ databases">
        <authorList>
            <person name="Wang G."/>
        </authorList>
    </citation>
    <scope>NUCLEOTIDE SEQUENCE</scope>
    <source>
        <strain evidence="5">KCTC 12899</strain>
    </source>
</reference>